<feature type="compositionally biased region" description="Basic and acidic residues" evidence="1">
    <location>
        <begin position="136"/>
        <end position="153"/>
    </location>
</feature>
<feature type="chain" id="PRO_5037390945" description="LTXXQ motif family protein" evidence="2">
    <location>
        <begin position="28"/>
        <end position="180"/>
    </location>
</feature>
<feature type="compositionally biased region" description="Gly residues" evidence="1">
    <location>
        <begin position="160"/>
        <end position="180"/>
    </location>
</feature>
<protein>
    <recommendedName>
        <fullName evidence="5">LTXXQ motif family protein</fullName>
    </recommendedName>
</protein>
<dbReference type="EMBL" id="JAENIL010000010">
    <property type="protein sequence ID" value="MBK1876568.1"/>
    <property type="molecule type" value="Genomic_DNA"/>
</dbReference>
<keyword evidence="4" id="KW-1185">Reference proteome</keyword>
<accession>A0A934RUC0</accession>
<dbReference type="RefSeq" id="WP_200354784.1">
    <property type="nucleotide sequence ID" value="NZ_JAENIL010000010.1"/>
</dbReference>
<feature type="region of interest" description="Disordered" evidence="1">
    <location>
        <begin position="136"/>
        <end position="180"/>
    </location>
</feature>
<evidence type="ECO:0008006" key="5">
    <source>
        <dbReference type="Google" id="ProtNLM"/>
    </source>
</evidence>
<gene>
    <name evidence="3" type="ORF">JIN87_06795</name>
</gene>
<organism evidence="3 4">
    <name type="scientific">Pelagicoccus mobilis</name>
    <dbReference type="NCBI Taxonomy" id="415221"/>
    <lineage>
        <taxon>Bacteria</taxon>
        <taxon>Pseudomonadati</taxon>
        <taxon>Verrucomicrobiota</taxon>
        <taxon>Opitutia</taxon>
        <taxon>Puniceicoccales</taxon>
        <taxon>Pelagicoccaceae</taxon>
        <taxon>Pelagicoccus</taxon>
    </lineage>
</organism>
<dbReference type="Proteomes" id="UP000617628">
    <property type="component" value="Unassembled WGS sequence"/>
</dbReference>
<evidence type="ECO:0000313" key="4">
    <source>
        <dbReference type="Proteomes" id="UP000617628"/>
    </source>
</evidence>
<sequence>MKKTSLLKTGLILLASVLYLAPISGFAQEQKAKKNQRKQPDFASMTPEERMDWINGQIERTVVRYEKEMGDKAPTAEQQETFTQLIAKNYLEGIKLRSEMMKARQKKKGNNRELMMEMMSKREKLDSELTKEMKGLLEKPQFKAFKKAQEKIQPKPQRRGQGGGGGGRGPGGGGGGGGGR</sequence>
<evidence type="ECO:0000256" key="2">
    <source>
        <dbReference type="SAM" id="SignalP"/>
    </source>
</evidence>
<name>A0A934RUC0_9BACT</name>
<dbReference type="AlphaFoldDB" id="A0A934RUC0"/>
<evidence type="ECO:0000313" key="3">
    <source>
        <dbReference type="EMBL" id="MBK1876568.1"/>
    </source>
</evidence>
<evidence type="ECO:0000256" key="1">
    <source>
        <dbReference type="SAM" id="MobiDB-lite"/>
    </source>
</evidence>
<feature type="signal peptide" evidence="2">
    <location>
        <begin position="1"/>
        <end position="27"/>
    </location>
</feature>
<proteinExistence type="predicted"/>
<keyword evidence="2" id="KW-0732">Signal</keyword>
<reference evidence="3" key="1">
    <citation type="submission" date="2021-01" db="EMBL/GenBank/DDBJ databases">
        <title>Modified the classification status of verrucomicrobia.</title>
        <authorList>
            <person name="Feng X."/>
        </authorList>
    </citation>
    <scope>NUCLEOTIDE SEQUENCE</scope>
    <source>
        <strain evidence="3">KCTC 13126</strain>
    </source>
</reference>
<comment type="caution">
    <text evidence="3">The sequence shown here is derived from an EMBL/GenBank/DDBJ whole genome shotgun (WGS) entry which is preliminary data.</text>
</comment>